<keyword evidence="1" id="KW-0812">Transmembrane</keyword>
<dbReference type="GO" id="GO:0016020">
    <property type="term" value="C:membrane"/>
    <property type="evidence" value="ECO:0007669"/>
    <property type="project" value="InterPro"/>
</dbReference>
<feature type="transmembrane region" description="Helical" evidence="1">
    <location>
        <begin position="490"/>
        <end position="510"/>
    </location>
</feature>
<keyword evidence="1" id="KW-1133">Transmembrane helix</keyword>
<keyword evidence="5" id="KW-1185">Reference proteome</keyword>
<feature type="transmembrane region" description="Helical" evidence="1">
    <location>
        <begin position="593"/>
        <end position="612"/>
    </location>
</feature>
<evidence type="ECO:0000259" key="2">
    <source>
        <dbReference type="Pfam" id="PF02931"/>
    </source>
</evidence>
<dbReference type="EMBL" id="KQ459588">
    <property type="protein sequence ID" value="KPI97751.1"/>
    <property type="molecule type" value="Genomic_DNA"/>
</dbReference>
<dbReference type="SUPFAM" id="SSF63712">
    <property type="entry name" value="Nicotinic receptor ligand binding domain-like"/>
    <property type="match status" value="1"/>
</dbReference>
<organism evidence="4 5">
    <name type="scientific">Papilio xuthus</name>
    <name type="common">Asian swallowtail butterfly</name>
    <dbReference type="NCBI Taxonomy" id="66420"/>
    <lineage>
        <taxon>Eukaryota</taxon>
        <taxon>Metazoa</taxon>
        <taxon>Ecdysozoa</taxon>
        <taxon>Arthropoda</taxon>
        <taxon>Hexapoda</taxon>
        <taxon>Insecta</taxon>
        <taxon>Pterygota</taxon>
        <taxon>Neoptera</taxon>
        <taxon>Endopterygota</taxon>
        <taxon>Lepidoptera</taxon>
        <taxon>Glossata</taxon>
        <taxon>Ditrysia</taxon>
        <taxon>Papilionoidea</taxon>
        <taxon>Papilionidae</taxon>
        <taxon>Papilioninae</taxon>
        <taxon>Papilio</taxon>
    </lineage>
</organism>
<feature type="domain" description="Farnesoic acid O-methyl transferase" evidence="3">
    <location>
        <begin position="56"/>
        <end position="187"/>
    </location>
</feature>
<keyword evidence="1" id="KW-0472">Membrane</keyword>
<feature type="transmembrane region" description="Helical" evidence="1">
    <location>
        <begin position="432"/>
        <end position="450"/>
    </location>
</feature>
<dbReference type="GO" id="GO:0005230">
    <property type="term" value="F:extracellular ligand-gated monoatomic ion channel activity"/>
    <property type="evidence" value="ECO:0007669"/>
    <property type="project" value="InterPro"/>
</dbReference>
<reference evidence="4 5" key="1">
    <citation type="journal article" date="2015" name="Nat. Commun.">
        <title>Outbred genome sequencing and CRISPR/Cas9 gene editing in butterflies.</title>
        <authorList>
            <person name="Li X."/>
            <person name="Fan D."/>
            <person name="Zhang W."/>
            <person name="Liu G."/>
            <person name="Zhang L."/>
            <person name="Zhao L."/>
            <person name="Fang X."/>
            <person name="Chen L."/>
            <person name="Dong Y."/>
            <person name="Chen Y."/>
            <person name="Ding Y."/>
            <person name="Zhao R."/>
            <person name="Feng M."/>
            <person name="Zhu Y."/>
            <person name="Feng Y."/>
            <person name="Jiang X."/>
            <person name="Zhu D."/>
            <person name="Xiang H."/>
            <person name="Feng X."/>
            <person name="Li S."/>
            <person name="Wang J."/>
            <person name="Zhang G."/>
            <person name="Kronforst M.R."/>
            <person name="Wang W."/>
        </authorList>
    </citation>
    <scope>NUCLEOTIDE SEQUENCE [LARGE SCALE GENOMIC DNA]</scope>
    <source>
        <strain evidence="4">Ya'a_city_454_Px</strain>
        <tissue evidence="4">Whole body</tissue>
    </source>
</reference>
<evidence type="ECO:0000256" key="1">
    <source>
        <dbReference type="SAM" id="Phobius"/>
    </source>
</evidence>
<feature type="domain" description="Neurotransmitter-gated ion-channel ligand-binding" evidence="2">
    <location>
        <begin position="223"/>
        <end position="426"/>
    </location>
</feature>
<protein>
    <submittedName>
        <fullName evidence="4">Neuronal acetylcholine receptor subunit non-alpha-2</fullName>
    </submittedName>
</protein>
<dbReference type="InterPro" id="IPR006202">
    <property type="entry name" value="Neur_chan_lig-bd"/>
</dbReference>
<dbReference type="STRING" id="66420.A0A194PWK2"/>
<dbReference type="Pfam" id="PF02931">
    <property type="entry name" value="Neur_chan_LBD"/>
    <property type="match status" value="1"/>
</dbReference>
<dbReference type="CDD" id="cd18989">
    <property type="entry name" value="LGIC_ECD_cation"/>
    <property type="match status" value="1"/>
</dbReference>
<dbReference type="InterPro" id="IPR022041">
    <property type="entry name" value="Methyltransf_FA"/>
</dbReference>
<dbReference type="PANTHER" id="PTHR36695:SF12">
    <property type="entry name" value="AGAP008648-PA"/>
    <property type="match status" value="1"/>
</dbReference>
<feature type="transmembrane region" description="Helical" evidence="1">
    <location>
        <begin position="459"/>
        <end position="478"/>
    </location>
</feature>
<keyword evidence="4" id="KW-0675">Receptor</keyword>
<gene>
    <name evidence="4" type="ORF">RR46_02426</name>
</gene>
<dbReference type="AlphaFoldDB" id="A0A194PWK2"/>
<accession>A0A194PWK2</accession>
<name>A0A194PWK2_PAPXU</name>
<dbReference type="Proteomes" id="UP000053268">
    <property type="component" value="Unassembled WGS sequence"/>
</dbReference>
<dbReference type="Gene3D" id="2.70.170.10">
    <property type="entry name" value="Neurotransmitter-gated ion-channel ligand-binding domain"/>
    <property type="match status" value="1"/>
</dbReference>
<dbReference type="InterPro" id="IPR036734">
    <property type="entry name" value="Neur_chan_lig-bd_sf"/>
</dbReference>
<evidence type="ECO:0000259" key="3">
    <source>
        <dbReference type="Pfam" id="PF12248"/>
    </source>
</evidence>
<dbReference type="PANTHER" id="PTHR36695">
    <property type="entry name" value="AGAP008648-PA"/>
    <property type="match status" value="1"/>
</dbReference>
<sequence length="614" mass="70800">MIRKIVIFVFYFWINNNFVFANYTFTYDMALRCKEHICKHGYVYETYYRVDSSDRRHLKMEAELLFEMHLAILAGSNGHILLSTVPQPSTNDPVYEIVIGGGSNRFTELRRNLRRNARASSKTVGILSAIEFRPFYIKVYKDGLIEFGKENEVLPVLSYFDTNPLPVKYFSFAAWNGVEAKFLYDCPAPGSNDTTATSNSEAVERNETSSDSLKTSLLMGRMPNIPPTQQMNVKLGIKVTSLFYNALDAKLTTGLSVFMSWMDDSMAWNPSKFNGTTSLTFRQGQIWRPTFFVFNSDDLGMLDTSNPDHIWMVYSGEAVFHFQTTINTWCVDYSTNLNRWPRDEYNCSIVIQPWDTYEQIFLSIPKLEEMEGFTDIDDVIQNEWELDIQQYVLSAQAWNIGATMENGANDSTTSDRLIIKMNLKRRASSYNIVFYTPLLVLATFVLMSFWSERLKMDRVWFYAGTTIVICMGLCYIDYLVPCHTIPTILVLYTTVLVGALIATFLHVLLMTEMADRICKKPFISTILLQRWLRILFCLPEIKLCRIYETLGESNLMSEEDCDSGVSLAPRLGNVEEMQSDNIEFNARREIAEVFDKTMFFVYSITFSVMLILHY</sequence>
<proteinExistence type="predicted"/>
<evidence type="ECO:0000313" key="5">
    <source>
        <dbReference type="Proteomes" id="UP000053268"/>
    </source>
</evidence>
<evidence type="ECO:0000313" key="4">
    <source>
        <dbReference type="EMBL" id="KPI97751.1"/>
    </source>
</evidence>
<dbReference type="Pfam" id="PF12248">
    <property type="entry name" value="Methyltransf_FA"/>
    <property type="match status" value="1"/>
</dbReference>